<name>A0AAP0JGU4_9MAGN</name>
<evidence type="ECO:0000256" key="5">
    <source>
        <dbReference type="ARBA" id="ARBA00023242"/>
    </source>
</evidence>
<dbReference type="InterPro" id="IPR015300">
    <property type="entry name" value="DNA-bd_pseudobarrel_sf"/>
</dbReference>
<evidence type="ECO:0000313" key="8">
    <source>
        <dbReference type="EMBL" id="KAK9133783.1"/>
    </source>
</evidence>
<dbReference type="PANTHER" id="PTHR31391">
    <property type="entry name" value="B3 DOMAIN-CONTAINING PROTEIN OS11G0197600-RELATED"/>
    <property type="match status" value="1"/>
</dbReference>
<dbReference type="AlphaFoldDB" id="A0AAP0JGU4"/>
<feature type="region of interest" description="Disordered" evidence="6">
    <location>
        <begin position="344"/>
        <end position="381"/>
    </location>
</feature>
<evidence type="ECO:0000256" key="3">
    <source>
        <dbReference type="ARBA" id="ARBA00023125"/>
    </source>
</evidence>
<dbReference type="SMART" id="SM01019">
    <property type="entry name" value="B3"/>
    <property type="match status" value="3"/>
</dbReference>
<organism evidence="8 9">
    <name type="scientific">Stephania cephalantha</name>
    <dbReference type="NCBI Taxonomy" id="152367"/>
    <lineage>
        <taxon>Eukaryota</taxon>
        <taxon>Viridiplantae</taxon>
        <taxon>Streptophyta</taxon>
        <taxon>Embryophyta</taxon>
        <taxon>Tracheophyta</taxon>
        <taxon>Spermatophyta</taxon>
        <taxon>Magnoliopsida</taxon>
        <taxon>Ranunculales</taxon>
        <taxon>Menispermaceae</taxon>
        <taxon>Menispermoideae</taxon>
        <taxon>Cissampelideae</taxon>
        <taxon>Stephania</taxon>
    </lineage>
</organism>
<dbReference type="GO" id="GO:0005634">
    <property type="term" value="C:nucleus"/>
    <property type="evidence" value="ECO:0007669"/>
    <property type="project" value="UniProtKB-SubCell"/>
</dbReference>
<sequence>MDMNNSADVMMVKEREMEEEAYWTNIEPSEVKLFAKVLQQGFRESLAIPLKYVEDKFTPISRIALKLANVKAWMVDASESNGCLVFEPGWKEFVKDTSLEENDILVFRYDAYGQVCFQMLLFDQTGHEKGSVHLEQEMKHGITKTEEEHIEIGALKPGNIKIKKEIEVEEDEYLIGRKLGRVHFFAKVLPKGFQESLAIPQTYVRGGTTVPARVSLKLASGRTWTVATSERNHNLVFEHGWKKFVKDNLLEEGDILLFRYHTSPACLQVVVFDKTGFEKDKMQPENKVYRGNTGDCITKMEIPKSEPEDINTNLQQETSTQMERKFKKFTGKAEAIFKPDIDSASNQCKAPKRKTRRCDGNQAKRGRTENPAKGVDETRTSLPHLRRSGRNDKVMGCEAACPQRTSASLASSKSFETMPKREDVVDLDSDEDESYHMEEPIDLRLTYDTYFQSQRRDVTEEERGRAMDSALALTSIQPNFISIMQPSHVHKRFFLTIPQKLIKREIPSGTEEAIVRVPPNPKTWIVSLLLRKFSAGLNRGWENFVMDNNLEEGDVCMFKLCGKQECGRFLIDVTICRVVEEVVPLKKIIVPYNMRGRRSNCKVNKFNPSFSVV</sequence>
<evidence type="ECO:0000256" key="4">
    <source>
        <dbReference type="ARBA" id="ARBA00023163"/>
    </source>
</evidence>
<keyword evidence="5" id="KW-0539">Nucleus</keyword>
<evidence type="ECO:0000256" key="6">
    <source>
        <dbReference type="SAM" id="MobiDB-lite"/>
    </source>
</evidence>
<evidence type="ECO:0000256" key="1">
    <source>
        <dbReference type="ARBA" id="ARBA00004123"/>
    </source>
</evidence>
<feature type="domain" description="TF-B3" evidence="7">
    <location>
        <begin position="480"/>
        <end position="577"/>
    </location>
</feature>
<keyword evidence="9" id="KW-1185">Reference proteome</keyword>
<dbReference type="InterPro" id="IPR003340">
    <property type="entry name" value="B3_DNA-bd"/>
</dbReference>
<feature type="compositionally biased region" description="Basic and acidic residues" evidence="6">
    <location>
        <begin position="366"/>
        <end position="379"/>
    </location>
</feature>
<dbReference type="InterPro" id="IPR044837">
    <property type="entry name" value="REM16-like"/>
</dbReference>
<dbReference type="Gene3D" id="2.40.330.10">
    <property type="entry name" value="DNA-binding pseudobarrel domain"/>
    <property type="match status" value="3"/>
</dbReference>
<keyword evidence="4" id="KW-0804">Transcription</keyword>
<dbReference type="SUPFAM" id="SSF101936">
    <property type="entry name" value="DNA-binding pseudobarrel domain"/>
    <property type="match status" value="3"/>
</dbReference>
<dbReference type="CDD" id="cd10017">
    <property type="entry name" value="B3_DNA"/>
    <property type="match status" value="3"/>
</dbReference>
<evidence type="ECO:0000259" key="7">
    <source>
        <dbReference type="PROSITE" id="PS50863"/>
    </source>
</evidence>
<reference evidence="8 9" key="1">
    <citation type="submission" date="2024-01" db="EMBL/GenBank/DDBJ databases">
        <title>Genome assemblies of Stephania.</title>
        <authorList>
            <person name="Yang L."/>
        </authorList>
    </citation>
    <scope>NUCLEOTIDE SEQUENCE [LARGE SCALE GENOMIC DNA]</scope>
    <source>
        <strain evidence="8">JXDWG</strain>
        <tissue evidence="8">Leaf</tissue>
    </source>
</reference>
<comment type="caution">
    <text evidence="8">The sequence shown here is derived from an EMBL/GenBank/DDBJ whole genome shotgun (WGS) entry which is preliminary data.</text>
</comment>
<dbReference type="Proteomes" id="UP001419268">
    <property type="component" value="Unassembled WGS sequence"/>
</dbReference>
<dbReference type="GO" id="GO:0003677">
    <property type="term" value="F:DNA binding"/>
    <property type="evidence" value="ECO:0007669"/>
    <property type="project" value="UniProtKB-KW"/>
</dbReference>
<dbReference type="EMBL" id="JBBNAG010000005">
    <property type="protein sequence ID" value="KAK9133783.1"/>
    <property type="molecule type" value="Genomic_DNA"/>
</dbReference>
<dbReference type="Pfam" id="PF02362">
    <property type="entry name" value="B3"/>
    <property type="match status" value="3"/>
</dbReference>
<protein>
    <recommendedName>
        <fullName evidence="7">TF-B3 domain-containing protein</fullName>
    </recommendedName>
</protein>
<dbReference type="PANTHER" id="PTHR31391:SF4">
    <property type="entry name" value="B3 DOMAIN-CONTAINING PROTEIN OS03G0184500"/>
    <property type="match status" value="1"/>
</dbReference>
<keyword evidence="2" id="KW-0805">Transcription regulation</keyword>
<accession>A0AAP0JGU4</accession>
<proteinExistence type="predicted"/>
<dbReference type="PROSITE" id="PS50863">
    <property type="entry name" value="B3"/>
    <property type="match status" value="3"/>
</dbReference>
<evidence type="ECO:0000256" key="2">
    <source>
        <dbReference type="ARBA" id="ARBA00023015"/>
    </source>
</evidence>
<evidence type="ECO:0000313" key="9">
    <source>
        <dbReference type="Proteomes" id="UP001419268"/>
    </source>
</evidence>
<feature type="domain" description="TF-B3" evidence="7">
    <location>
        <begin position="31"/>
        <end position="125"/>
    </location>
</feature>
<gene>
    <name evidence="8" type="ORF">Scep_013311</name>
</gene>
<comment type="subcellular location">
    <subcellularLocation>
        <location evidence="1">Nucleus</location>
    </subcellularLocation>
</comment>
<keyword evidence="3" id="KW-0238">DNA-binding</keyword>
<feature type="domain" description="TF-B3" evidence="7">
    <location>
        <begin position="182"/>
        <end position="275"/>
    </location>
</feature>